<keyword evidence="3" id="KW-1185">Reference proteome</keyword>
<dbReference type="EMBL" id="JACFYJ010000020">
    <property type="protein sequence ID" value="MEI5998399.1"/>
    <property type="molecule type" value="Genomic_DNA"/>
</dbReference>
<protein>
    <submittedName>
        <fullName evidence="2">Uncharacterized protein</fullName>
    </submittedName>
</protein>
<feature type="transmembrane region" description="Helical" evidence="1">
    <location>
        <begin position="51"/>
        <end position="76"/>
    </location>
</feature>
<dbReference type="RefSeq" id="WP_336598553.1">
    <property type="nucleotide sequence ID" value="NZ_JACFYJ010000020.1"/>
</dbReference>
<evidence type="ECO:0000313" key="2">
    <source>
        <dbReference type="EMBL" id="MEI5998399.1"/>
    </source>
</evidence>
<evidence type="ECO:0000313" key="3">
    <source>
        <dbReference type="Proteomes" id="UP001386437"/>
    </source>
</evidence>
<name>A0ABU8ISE5_9BURK</name>
<keyword evidence="1" id="KW-0472">Membrane</keyword>
<keyword evidence="1" id="KW-0812">Transmembrane</keyword>
<proteinExistence type="predicted"/>
<keyword evidence="1" id="KW-1133">Transmembrane helix</keyword>
<sequence length="85" mass="9286">MLLTVFAARHLTALYLATPGNTPYCIGMAIRFGFRIFANDDMPDPDDMGDIALLIYVACALVIVGSTVGVAGALVWRHLFSQRLR</sequence>
<organism evidence="2 3">
    <name type="scientific">Paraburkholderia bengalensis</name>
    <dbReference type="NCBI Taxonomy" id="2747562"/>
    <lineage>
        <taxon>Bacteria</taxon>
        <taxon>Pseudomonadati</taxon>
        <taxon>Pseudomonadota</taxon>
        <taxon>Betaproteobacteria</taxon>
        <taxon>Burkholderiales</taxon>
        <taxon>Burkholderiaceae</taxon>
        <taxon>Paraburkholderia</taxon>
    </lineage>
</organism>
<gene>
    <name evidence="2" type="ORF">H3V53_14655</name>
</gene>
<dbReference type="Proteomes" id="UP001386437">
    <property type="component" value="Unassembled WGS sequence"/>
</dbReference>
<accession>A0ABU8ISE5</accession>
<comment type="caution">
    <text evidence="2">The sequence shown here is derived from an EMBL/GenBank/DDBJ whole genome shotgun (WGS) entry which is preliminary data.</text>
</comment>
<evidence type="ECO:0000256" key="1">
    <source>
        <dbReference type="SAM" id="Phobius"/>
    </source>
</evidence>
<reference evidence="2 3" key="1">
    <citation type="journal article" date="2022" name="Arch. Microbiol.">
        <title>Paraburkholderia bengalensis sp. nov. isolated from roots of Oryza sativa, IR64.</title>
        <authorList>
            <person name="Nag P."/>
            <person name="Mondal N."/>
            <person name="Sarkar J."/>
            <person name="Das S."/>
        </authorList>
    </citation>
    <scope>NUCLEOTIDE SEQUENCE [LARGE SCALE GENOMIC DNA]</scope>
    <source>
        <strain evidence="2 3">IR64_4_BI</strain>
    </source>
</reference>